<keyword evidence="5" id="KW-1185">Reference proteome</keyword>
<dbReference type="KEGG" id="age:AA314_06784"/>
<evidence type="ECO:0000313" key="2">
    <source>
        <dbReference type="EMBL" id="AKJ05158.1"/>
    </source>
</evidence>
<organism evidence="2 4">
    <name type="scientific">Archangium gephyra</name>
    <dbReference type="NCBI Taxonomy" id="48"/>
    <lineage>
        <taxon>Bacteria</taxon>
        <taxon>Pseudomonadati</taxon>
        <taxon>Myxococcota</taxon>
        <taxon>Myxococcia</taxon>
        <taxon>Myxococcales</taxon>
        <taxon>Cystobacterineae</taxon>
        <taxon>Archangiaceae</taxon>
        <taxon>Archangium</taxon>
    </lineage>
</organism>
<dbReference type="Gene3D" id="3.40.1580.10">
    <property type="entry name" value="SMI1/KNR4-like"/>
    <property type="match status" value="1"/>
</dbReference>
<feature type="domain" description="Knr4/Smi1-like" evidence="1">
    <location>
        <begin position="15"/>
        <end position="141"/>
    </location>
</feature>
<accession>A0AAC8TGI2</accession>
<dbReference type="EMBL" id="QUMU01000002">
    <property type="protein sequence ID" value="REG35853.1"/>
    <property type="molecule type" value="Genomic_DNA"/>
</dbReference>
<name>A0AAC8TGI2_9BACT</name>
<gene>
    <name evidence="2" type="ORF">AA314_06784</name>
    <name evidence="3" type="ORF">ATI61_102226</name>
</gene>
<dbReference type="EMBL" id="CP011509">
    <property type="protein sequence ID" value="AKJ05158.1"/>
    <property type="molecule type" value="Genomic_DNA"/>
</dbReference>
<evidence type="ECO:0000313" key="5">
    <source>
        <dbReference type="Proteomes" id="UP000256345"/>
    </source>
</evidence>
<dbReference type="Proteomes" id="UP000256345">
    <property type="component" value="Unassembled WGS sequence"/>
</dbReference>
<reference evidence="2 4" key="1">
    <citation type="submission" date="2015-05" db="EMBL/GenBank/DDBJ databases">
        <title>Genome assembly of Archangium gephyra DSM 2261.</title>
        <authorList>
            <person name="Sharma G."/>
            <person name="Subramanian S."/>
        </authorList>
    </citation>
    <scope>NUCLEOTIDE SEQUENCE [LARGE SCALE GENOMIC DNA]</scope>
    <source>
        <strain evidence="2 4">DSM 2261</strain>
    </source>
</reference>
<dbReference type="Pfam" id="PF09346">
    <property type="entry name" value="SMI1_KNR4"/>
    <property type="match status" value="1"/>
</dbReference>
<sequence length="150" mass="16867">MPIQWRKYLWDEPRLATPQEFEQLEHQWGVTLPEDYKRVAAAHQGMTPEPGVFDVGRGTNVISVLLTVSGDAGQDDYSAKGAFEVLKPHVPEGIYPFAETPGGEFVCFDYRESQRRPRIVLVTVEMDIHPIANSFSDFLTALQQPPLPSP</sequence>
<dbReference type="RefSeq" id="WP_047858767.1">
    <property type="nucleotide sequence ID" value="NZ_CP011509.1"/>
</dbReference>
<dbReference type="SMART" id="SM00860">
    <property type="entry name" value="SMI1_KNR4"/>
    <property type="match status" value="1"/>
</dbReference>
<dbReference type="Proteomes" id="UP000035579">
    <property type="component" value="Chromosome"/>
</dbReference>
<evidence type="ECO:0000259" key="1">
    <source>
        <dbReference type="SMART" id="SM00860"/>
    </source>
</evidence>
<dbReference type="SUPFAM" id="SSF160631">
    <property type="entry name" value="SMI1/KNR4-like"/>
    <property type="match status" value="1"/>
</dbReference>
<evidence type="ECO:0000313" key="3">
    <source>
        <dbReference type="EMBL" id="REG35853.1"/>
    </source>
</evidence>
<evidence type="ECO:0000313" key="4">
    <source>
        <dbReference type="Proteomes" id="UP000035579"/>
    </source>
</evidence>
<proteinExistence type="predicted"/>
<dbReference type="InterPro" id="IPR037883">
    <property type="entry name" value="Knr4/Smi1-like_sf"/>
</dbReference>
<dbReference type="AlphaFoldDB" id="A0AAC8TGI2"/>
<reference evidence="3 5" key="2">
    <citation type="submission" date="2018-08" db="EMBL/GenBank/DDBJ databases">
        <title>Genomic Encyclopedia of Archaeal and Bacterial Type Strains, Phase II (KMG-II): from individual species to whole genera.</title>
        <authorList>
            <person name="Goeker M."/>
        </authorList>
    </citation>
    <scope>NUCLEOTIDE SEQUENCE [LARGE SCALE GENOMIC DNA]</scope>
    <source>
        <strain evidence="3 5">DSM 2261</strain>
    </source>
</reference>
<protein>
    <submittedName>
        <fullName evidence="3">SUKH superfamily protein</fullName>
    </submittedName>
</protein>
<dbReference type="InterPro" id="IPR018958">
    <property type="entry name" value="Knr4/Smi1-like_dom"/>
</dbReference>